<accession>A0A559JT27</accession>
<dbReference type="Gene3D" id="1.10.1040.10">
    <property type="entry name" value="N-(1-d-carboxylethyl)-l-norvaline Dehydrogenase, domain 2"/>
    <property type="match status" value="1"/>
</dbReference>
<feature type="domain" description="Mannitol dehydrogenase N-terminal" evidence="3">
    <location>
        <begin position="52"/>
        <end position="238"/>
    </location>
</feature>
<evidence type="ECO:0000256" key="1">
    <source>
        <dbReference type="ARBA" id="ARBA00023002"/>
    </source>
</evidence>
<dbReference type="SUPFAM" id="SSF51735">
    <property type="entry name" value="NAD(P)-binding Rossmann-fold domains"/>
    <property type="match status" value="1"/>
</dbReference>
<dbReference type="Gene3D" id="3.40.50.720">
    <property type="entry name" value="NAD(P)-binding Rossmann-like Domain"/>
    <property type="match status" value="1"/>
</dbReference>
<evidence type="ECO:0000259" key="3">
    <source>
        <dbReference type="Pfam" id="PF01232"/>
    </source>
</evidence>
<keyword evidence="5" id="KW-1185">Reference proteome</keyword>
<gene>
    <name evidence="4" type="ORF">FPZ45_03880</name>
</gene>
<dbReference type="GO" id="GO:0019592">
    <property type="term" value="P:mannitol catabolic process"/>
    <property type="evidence" value="ECO:0007669"/>
    <property type="project" value="TreeGrafter"/>
</dbReference>
<keyword evidence="1" id="KW-0560">Oxidoreductase</keyword>
<proteinExistence type="predicted"/>
<organism evidence="4 5">
    <name type="scientific">Cohnella terricola</name>
    <dbReference type="NCBI Taxonomy" id="1289167"/>
    <lineage>
        <taxon>Bacteria</taxon>
        <taxon>Bacillati</taxon>
        <taxon>Bacillota</taxon>
        <taxon>Bacilli</taxon>
        <taxon>Bacillales</taxon>
        <taxon>Paenibacillaceae</taxon>
        <taxon>Cohnella</taxon>
    </lineage>
</organism>
<dbReference type="AlphaFoldDB" id="A0A559JT27"/>
<dbReference type="Pfam" id="PF01232">
    <property type="entry name" value="Mannitol_dh"/>
    <property type="match status" value="1"/>
</dbReference>
<evidence type="ECO:0000256" key="2">
    <source>
        <dbReference type="ARBA" id="ARBA00048615"/>
    </source>
</evidence>
<dbReference type="GO" id="GO:0008926">
    <property type="term" value="F:mannitol-1-phosphate 5-dehydrogenase activity"/>
    <property type="evidence" value="ECO:0007669"/>
    <property type="project" value="UniProtKB-EC"/>
</dbReference>
<dbReference type="PANTHER" id="PTHR30524:SF0">
    <property type="entry name" value="ALTRONATE OXIDOREDUCTASE-RELATED"/>
    <property type="match status" value="1"/>
</dbReference>
<dbReference type="InterPro" id="IPR008927">
    <property type="entry name" value="6-PGluconate_DH-like_C_sf"/>
</dbReference>
<dbReference type="InterPro" id="IPR036291">
    <property type="entry name" value="NAD(P)-bd_dom_sf"/>
</dbReference>
<protein>
    <recommendedName>
        <fullName evidence="3">Mannitol dehydrogenase N-terminal domain-containing protein</fullName>
    </recommendedName>
</protein>
<dbReference type="InterPro" id="IPR000669">
    <property type="entry name" value="Mannitol_DH"/>
</dbReference>
<comment type="catalytic activity">
    <reaction evidence="2">
        <text>D-mannitol 1-phosphate + NAD(+) = beta-D-fructose 6-phosphate + NADH + H(+)</text>
        <dbReference type="Rhea" id="RHEA:19661"/>
        <dbReference type="ChEBI" id="CHEBI:15378"/>
        <dbReference type="ChEBI" id="CHEBI:57540"/>
        <dbReference type="ChEBI" id="CHEBI:57634"/>
        <dbReference type="ChEBI" id="CHEBI:57945"/>
        <dbReference type="ChEBI" id="CHEBI:61381"/>
        <dbReference type="EC" id="1.1.1.17"/>
    </reaction>
</comment>
<reference evidence="4 5" key="1">
    <citation type="submission" date="2019-07" db="EMBL/GenBank/DDBJ databases">
        <authorList>
            <person name="Kim J."/>
        </authorList>
    </citation>
    <scope>NUCLEOTIDE SEQUENCE [LARGE SCALE GENOMIC DNA]</scope>
    <source>
        <strain evidence="4 5">G13</strain>
    </source>
</reference>
<evidence type="ECO:0000313" key="5">
    <source>
        <dbReference type="Proteomes" id="UP000316330"/>
    </source>
</evidence>
<dbReference type="PANTHER" id="PTHR30524">
    <property type="entry name" value="MANNITOL-1-PHOSPHATE 5-DEHYDROGENASE"/>
    <property type="match status" value="1"/>
</dbReference>
<evidence type="ECO:0000313" key="4">
    <source>
        <dbReference type="EMBL" id="TVY03038.1"/>
    </source>
</evidence>
<dbReference type="OrthoDB" id="271711at2"/>
<sequence>MLARRCRIRLRFVGEGRVLRADRRGEWSSRHMEQQITTFVETERASGMNLKTIVHFGAGALGRGMVVPLLFESGYEVVVLDTNEELNRELNREGGYRLKLSDDQSGDGEREIRIREALSPVADRDRVAEYLKSANVVTTSVRRENLVHVARALAETWGELDGENRMVICCENIENVGSLFRSLLVEAAASEEQSARLRRIAVPDTIVDRICTANWPEGTNVVAETFHECSVDANEAPQTGITLIPSVARIERDFARKRLLLNTYADAISFLAKGEGKTYLFEAARSDDINRMIEPYMALLQEMLKLEYDCDSSELQEWRSKYKSRLSNSGIPRELDTVARNLWAKLDLNERFAWPLIKLQEHGVDIGEGAKFLAKLVRTADGEGQSAAELQAKLEGLWGTTPAGRKLCELVSERLGE</sequence>
<dbReference type="SUPFAM" id="SSF48179">
    <property type="entry name" value="6-phosphogluconate dehydrogenase C-terminal domain-like"/>
    <property type="match status" value="1"/>
</dbReference>
<dbReference type="PRINTS" id="PR00084">
    <property type="entry name" value="MTLDHDRGNASE"/>
</dbReference>
<dbReference type="InterPro" id="IPR013328">
    <property type="entry name" value="6PGD_dom2"/>
</dbReference>
<dbReference type="Proteomes" id="UP000316330">
    <property type="component" value="Unassembled WGS sequence"/>
</dbReference>
<comment type="caution">
    <text evidence="4">The sequence shown here is derived from an EMBL/GenBank/DDBJ whole genome shotgun (WGS) entry which is preliminary data.</text>
</comment>
<name>A0A559JT27_9BACL</name>
<dbReference type="GO" id="GO:0005829">
    <property type="term" value="C:cytosol"/>
    <property type="evidence" value="ECO:0007669"/>
    <property type="project" value="TreeGrafter"/>
</dbReference>
<dbReference type="InterPro" id="IPR013131">
    <property type="entry name" value="Mannitol_DH_N"/>
</dbReference>
<dbReference type="EMBL" id="VNJJ01000002">
    <property type="protein sequence ID" value="TVY03038.1"/>
    <property type="molecule type" value="Genomic_DNA"/>
</dbReference>